<accession>A0ABU3SNM0</accession>
<dbReference type="EMBL" id="JAWDIT010000004">
    <property type="protein sequence ID" value="MDU0346445.1"/>
    <property type="molecule type" value="Genomic_DNA"/>
</dbReference>
<evidence type="ECO:0000313" key="4">
    <source>
        <dbReference type="Proteomes" id="UP001261125"/>
    </source>
</evidence>
<gene>
    <name evidence="3" type="ORF">RWH44_12130</name>
</gene>
<feature type="domain" description="TadE-like" evidence="2">
    <location>
        <begin position="39"/>
        <end position="81"/>
    </location>
</feature>
<evidence type="ECO:0000313" key="3">
    <source>
        <dbReference type="EMBL" id="MDU0346445.1"/>
    </source>
</evidence>
<sequence>MGAASRARLRLRAVGAASHSRLGESAATAASRVRLGDRGAVAAEFAVTLPAVLIVLALGVGVLGTAATTLRLQHAATEGARLLGRGDDVGASAALAAAGGSMTVTHDDGLVCVSTSATRSVPLALPLPPAAARACALDGGR</sequence>
<organism evidence="3 4">
    <name type="scientific">Microbacterium phycohabitans</name>
    <dbReference type="NCBI Taxonomy" id="3075993"/>
    <lineage>
        <taxon>Bacteria</taxon>
        <taxon>Bacillati</taxon>
        <taxon>Actinomycetota</taxon>
        <taxon>Actinomycetes</taxon>
        <taxon>Micrococcales</taxon>
        <taxon>Microbacteriaceae</taxon>
        <taxon>Microbacterium</taxon>
    </lineage>
</organism>
<keyword evidence="1" id="KW-0812">Transmembrane</keyword>
<keyword evidence="4" id="KW-1185">Reference proteome</keyword>
<dbReference type="InterPro" id="IPR049790">
    <property type="entry name" value="Rv3655c/TadE"/>
</dbReference>
<protein>
    <submittedName>
        <fullName evidence="3">TadE family type IV pilus minor pilin</fullName>
    </submittedName>
</protein>
<proteinExistence type="predicted"/>
<comment type="caution">
    <text evidence="3">The sequence shown here is derived from an EMBL/GenBank/DDBJ whole genome shotgun (WGS) entry which is preliminary data.</text>
</comment>
<keyword evidence="1" id="KW-0472">Membrane</keyword>
<dbReference type="RefSeq" id="WP_316004764.1">
    <property type="nucleotide sequence ID" value="NZ_JAWDIT010000004.1"/>
</dbReference>
<evidence type="ECO:0000259" key="2">
    <source>
        <dbReference type="Pfam" id="PF07811"/>
    </source>
</evidence>
<dbReference type="Pfam" id="PF07811">
    <property type="entry name" value="TadE"/>
    <property type="match status" value="1"/>
</dbReference>
<reference evidence="3 4" key="1">
    <citation type="submission" date="2023-09" db="EMBL/GenBank/DDBJ databases">
        <title>Microbacterium fusihabitans sp. nov., Microbacterium phycihabitans sp. nov., and Microbacterium cervinum sp. nov., isolated from dried seaweeds of beach.</title>
        <authorList>
            <person name="Lee S.D."/>
        </authorList>
    </citation>
    <scope>NUCLEOTIDE SEQUENCE [LARGE SCALE GENOMIC DNA]</scope>
    <source>
        <strain evidence="3 4">KSW2-29</strain>
    </source>
</reference>
<dbReference type="Proteomes" id="UP001261125">
    <property type="component" value="Unassembled WGS sequence"/>
</dbReference>
<feature type="transmembrane region" description="Helical" evidence="1">
    <location>
        <begin position="41"/>
        <end position="63"/>
    </location>
</feature>
<evidence type="ECO:0000256" key="1">
    <source>
        <dbReference type="SAM" id="Phobius"/>
    </source>
</evidence>
<dbReference type="InterPro" id="IPR012495">
    <property type="entry name" value="TadE-like_dom"/>
</dbReference>
<name>A0ABU3SNM0_9MICO</name>
<keyword evidence="1" id="KW-1133">Transmembrane helix</keyword>
<dbReference type="NCBIfam" id="NF041390">
    <property type="entry name" value="TadE_Rv3655c"/>
    <property type="match status" value="1"/>
</dbReference>